<feature type="compositionally biased region" description="Polar residues" evidence="5">
    <location>
        <begin position="106"/>
        <end position="122"/>
    </location>
</feature>
<dbReference type="PANTHER" id="PTHR11228">
    <property type="entry name" value="RADICAL SAM DOMAIN PROTEIN"/>
    <property type="match status" value="1"/>
</dbReference>
<accession>A0ABR7L4F5</accession>
<keyword evidence="3" id="KW-0408">Iron</keyword>
<keyword evidence="8" id="KW-1185">Reference proteome</keyword>
<dbReference type="InterPro" id="IPR050377">
    <property type="entry name" value="Radical_SAM_PqqE_MftC-like"/>
</dbReference>
<evidence type="ECO:0000256" key="5">
    <source>
        <dbReference type="SAM" id="MobiDB-lite"/>
    </source>
</evidence>
<dbReference type="InterPro" id="IPR013785">
    <property type="entry name" value="Aldolase_TIM"/>
</dbReference>
<protein>
    <submittedName>
        <fullName evidence="7">Radical SAM protein</fullName>
    </submittedName>
</protein>
<gene>
    <name evidence="7" type="ORF">GPZ80_10350</name>
</gene>
<dbReference type="InterPro" id="IPR058240">
    <property type="entry name" value="rSAM_sf"/>
</dbReference>
<evidence type="ECO:0000256" key="1">
    <source>
        <dbReference type="ARBA" id="ARBA00022691"/>
    </source>
</evidence>
<dbReference type="Proteomes" id="UP000734823">
    <property type="component" value="Unassembled WGS sequence"/>
</dbReference>
<evidence type="ECO:0000256" key="2">
    <source>
        <dbReference type="ARBA" id="ARBA00022723"/>
    </source>
</evidence>
<dbReference type="CDD" id="cd01335">
    <property type="entry name" value="Radical_SAM"/>
    <property type="match status" value="1"/>
</dbReference>
<sequence>MTVRTGFDAHPMSAAAPGPRHGATFLWLELTGRCQLNCTHCYADSGPSKSHGAMTTSDWLLLIDDAAEIGVREIQFIGGEPTLHPALPNSSGTRRRVGSPSRFTPIWSTSATESGTRCSSTT</sequence>
<dbReference type="EMBL" id="JABVED010000004">
    <property type="protein sequence ID" value="MBC6447570.1"/>
    <property type="molecule type" value="Genomic_DNA"/>
</dbReference>
<evidence type="ECO:0000256" key="4">
    <source>
        <dbReference type="ARBA" id="ARBA00023014"/>
    </source>
</evidence>
<keyword evidence="2" id="KW-0479">Metal-binding</keyword>
<reference evidence="7 8" key="1">
    <citation type="submission" date="2020-06" db="EMBL/GenBank/DDBJ databases">
        <title>Actinokineospora xiongansis sp. nov., isolated from soil of Baiyangdian.</title>
        <authorList>
            <person name="Zhang X."/>
        </authorList>
    </citation>
    <scope>NUCLEOTIDE SEQUENCE [LARGE SCALE GENOMIC DNA]</scope>
    <source>
        <strain evidence="7 8">HBU206404</strain>
    </source>
</reference>
<feature type="domain" description="Radical SAM core" evidence="6">
    <location>
        <begin position="29"/>
        <end position="87"/>
    </location>
</feature>
<dbReference type="InterPro" id="IPR007197">
    <property type="entry name" value="rSAM"/>
</dbReference>
<evidence type="ECO:0000313" key="8">
    <source>
        <dbReference type="Proteomes" id="UP000734823"/>
    </source>
</evidence>
<keyword evidence="1" id="KW-0949">S-adenosyl-L-methionine</keyword>
<evidence type="ECO:0000313" key="7">
    <source>
        <dbReference type="EMBL" id="MBC6447570.1"/>
    </source>
</evidence>
<dbReference type="SUPFAM" id="SSF102114">
    <property type="entry name" value="Radical SAM enzymes"/>
    <property type="match status" value="1"/>
</dbReference>
<organism evidence="7 8">
    <name type="scientific">Actinokineospora xionganensis</name>
    <dbReference type="NCBI Taxonomy" id="2684470"/>
    <lineage>
        <taxon>Bacteria</taxon>
        <taxon>Bacillati</taxon>
        <taxon>Actinomycetota</taxon>
        <taxon>Actinomycetes</taxon>
        <taxon>Pseudonocardiales</taxon>
        <taxon>Pseudonocardiaceae</taxon>
        <taxon>Actinokineospora</taxon>
    </lineage>
</organism>
<dbReference type="Pfam" id="PF04055">
    <property type="entry name" value="Radical_SAM"/>
    <property type="match status" value="1"/>
</dbReference>
<feature type="region of interest" description="Disordered" evidence="5">
    <location>
        <begin position="83"/>
        <end position="122"/>
    </location>
</feature>
<name>A0ABR7L4F5_9PSEU</name>
<comment type="caution">
    <text evidence="7">The sequence shown here is derived from an EMBL/GenBank/DDBJ whole genome shotgun (WGS) entry which is preliminary data.</text>
</comment>
<keyword evidence="4" id="KW-0411">Iron-sulfur</keyword>
<dbReference type="SFLD" id="SFLDS00029">
    <property type="entry name" value="Radical_SAM"/>
    <property type="match status" value="1"/>
</dbReference>
<evidence type="ECO:0000259" key="6">
    <source>
        <dbReference type="Pfam" id="PF04055"/>
    </source>
</evidence>
<proteinExistence type="predicted"/>
<dbReference type="SFLD" id="SFLDG01067">
    <property type="entry name" value="SPASM/twitch_domain_containing"/>
    <property type="match status" value="1"/>
</dbReference>
<dbReference type="PANTHER" id="PTHR11228:SF7">
    <property type="entry name" value="PQQA PEPTIDE CYCLASE"/>
    <property type="match status" value="1"/>
</dbReference>
<dbReference type="Gene3D" id="3.20.20.70">
    <property type="entry name" value="Aldolase class I"/>
    <property type="match status" value="1"/>
</dbReference>
<evidence type="ECO:0000256" key="3">
    <source>
        <dbReference type="ARBA" id="ARBA00023004"/>
    </source>
</evidence>